<evidence type="ECO:0000256" key="1">
    <source>
        <dbReference type="ARBA" id="ARBA00022473"/>
    </source>
</evidence>
<dbReference type="GeneID" id="16996096"/>
<proteinExistence type="predicted"/>
<dbReference type="SUPFAM" id="SSF51294">
    <property type="entry name" value="Hedgehog/intein (Hint) domain"/>
    <property type="match status" value="1"/>
</dbReference>
<dbReference type="Gene3D" id="2.170.16.10">
    <property type="entry name" value="Hedgehog/Intein (Hint) domain"/>
    <property type="match status" value="1"/>
</dbReference>
<dbReference type="Gene3D" id="2.120.10.80">
    <property type="entry name" value="Kelch-type beta propeller"/>
    <property type="match status" value="3"/>
</dbReference>
<feature type="chain" id="PRO_5004018434" evidence="3">
    <location>
        <begin position="28"/>
        <end position="762"/>
    </location>
</feature>
<feature type="signal peptide" evidence="3">
    <location>
        <begin position="1"/>
        <end position="27"/>
    </location>
</feature>
<dbReference type="CDD" id="cd00081">
    <property type="entry name" value="Hint"/>
    <property type="match status" value="1"/>
</dbReference>
<dbReference type="InterPro" id="IPR001767">
    <property type="entry name" value="Hedgehog_Hint"/>
</dbReference>
<evidence type="ECO:0000313" key="5">
    <source>
        <dbReference type="EMBL" id="BAM81677.1"/>
    </source>
</evidence>
<feature type="domain" description="Hint" evidence="4">
    <location>
        <begin position="522"/>
        <end position="656"/>
    </location>
</feature>
<gene>
    <name evidence="5" type="ORF">CYME_CMP002C</name>
</gene>
<sequence>MVIIRVKPTVCFFLYLFVSFAVRTLVATPVNTVSWTWVGGNQRTDGSGIYGNKSLPATGNTPGARHGAASWSGPNGHYLFGGEGKANASIGHLNDLWVFNKSSLEWTWIGGSSVPDQSGTYGTLGKANSSNMPGARENAAFWQTSTGIFYLFGGYGLDKNGDIGRLNDLWQYDPFTENWTWIAGNDTVDAPGASGQKGSFSSSFSPSARDGAAFWTDMNNNLWLFGGTDHIFRDRADLWVFNTTTSEWGWVGGSLVGNEYGNYSAPGVGNSSNAPGARHAASTWVDLDGNLWLFGGRGYGNSTTQYGNLNDLWMYNISTGIWVYVTGGKTSNNFGVYDVFGGYSAMNTPGSRLGSVSFVDSLGNLQLFGGAGLAAASSLSGCLNDLWVFDPELGQWAWINGSAMPNSLSFYGVVNETNSSVKPGGRFGSTIWVSQSNDATFAAFDPVLFGGFGYANGSVPITGLLNDVFSLSEVFVSPYPTPTPTPTITPTASPAVSVSASYSATMSATTNVTEVPVGTGSAVCFPAEASVMVDRLGNTVLMSELRPGMVVIGVNGRGQLVEDTVLGWLHNEPGAVVEILAIKTLSGKQLRLTRQHLVYRMHEHSRVLDGSIITIATGHLRNQQQRIHKSLELETSAIEAAFAEDIRIGDALLDVASDLPDPVVAIDTLVTRDGLYAPLTRSGRLVVDGILVSCYGTYPSHVVAHAVLWPARVGALRTIWGSMLGTDSTVGIMPYAEGLYRMWTIAARILKEARVSVVAAAC</sequence>
<dbReference type="PANTHER" id="PTHR11889">
    <property type="entry name" value="HEDGEHOG"/>
    <property type="match status" value="1"/>
</dbReference>
<reference evidence="5 6" key="2">
    <citation type="journal article" date="2007" name="BMC Biol.">
        <title>A 100%-complete sequence reveals unusually simple genomic features in the hot-spring red alga Cyanidioschyzon merolae.</title>
        <authorList>
            <person name="Nozaki H."/>
            <person name="Takano H."/>
            <person name="Misumi O."/>
            <person name="Terasawa K."/>
            <person name="Matsuzaki M."/>
            <person name="Maruyama S."/>
            <person name="Nishida K."/>
            <person name="Yagisawa F."/>
            <person name="Yoshida Y."/>
            <person name="Fujiwara T."/>
            <person name="Takio S."/>
            <person name="Tamura K."/>
            <person name="Chung S.J."/>
            <person name="Nakamura S."/>
            <person name="Kuroiwa H."/>
            <person name="Tanaka K."/>
            <person name="Sato N."/>
            <person name="Kuroiwa T."/>
        </authorList>
    </citation>
    <scope>NUCLEOTIDE SEQUENCE [LARGE SCALE GENOMIC DNA]</scope>
    <source>
        <strain evidence="5 6">10D</strain>
    </source>
</reference>
<dbReference type="KEGG" id="cme:CYME_CMP002C"/>
<keyword evidence="1" id="KW-0217">Developmental protein</keyword>
<dbReference type="GO" id="GO:0010468">
    <property type="term" value="P:regulation of gene expression"/>
    <property type="evidence" value="ECO:0007669"/>
    <property type="project" value="TreeGrafter"/>
</dbReference>
<dbReference type="GO" id="GO:0001708">
    <property type="term" value="P:cell fate specification"/>
    <property type="evidence" value="ECO:0007669"/>
    <property type="project" value="TreeGrafter"/>
</dbReference>
<dbReference type="RefSeq" id="XP_005537713.1">
    <property type="nucleotide sequence ID" value="XM_005537656.1"/>
</dbReference>
<dbReference type="AlphaFoldDB" id="M1VFE0"/>
<dbReference type="eggNOG" id="KOG3638">
    <property type="taxonomic scope" value="Eukaryota"/>
</dbReference>
<dbReference type="PANTHER" id="PTHR11889:SF31">
    <property type="entry name" value="PROTEIN HEDGEHOG"/>
    <property type="match status" value="1"/>
</dbReference>
<dbReference type="InterPro" id="IPR050387">
    <property type="entry name" value="Hedgehog_Signaling"/>
</dbReference>
<dbReference type="GO" id="GO:0007267">
    <property type="term" value="P:cell-cell signaling"/>
    <property type="evidence" value="ECO:0007669"/>
    <property type="project" value="InterPro"/>
</dbReference>
<dbReference type="GO" id="GO:0005509">
    <property type="term" value="F:calcium ion binding"/>
    <property type="evidence" value="ECO:0007669"/>
    <property type="project" value="TreeGrafter"/>
</dbReference>
<dbReference type="EMBL" id="AP006498">
    <property type="protein sequence ID" value="BAM81677.1"/>
    <property type="molecule type" value="Genomic_DNA"/>
</dbReference>
<keyword evidence="2 3" id="KW-0732">Signal</keyword>
<dbReference type="InterPro" id="IPR001657">
    <property type="entry name" value="Hedgehog"/>
</dbReference>
<dbReference type="Pfam" id="PF01079">
    <property type="entry name" value="Hint"/>
    <property type="match status" value="1"/>
</dbReference>
<evidence type="ECO:0000256" key="3">
    <source>
        <dbReference type="SAM" id="SignalP"/>
    </source>
</evidence>
<dbReference type="InterPro" id="IPR036844">
    <property type="entry name" value="Hint_dom_sf"/>
</dbReference>
<accession>M1VFE0</accession>
<dbReference type="SMART" id="SM00306">
    <property type="entry name" value="HintN"/>
    <property type="match status" value="1"/>
</dbReference>
<evidence type="ECO:0000259" key="4">
    <source>
        <dbReference type="SMART" id="SM00306"/>
    </source>
</evidence>
<dbReference type="HOGENOM" id="CLU_380095_0_0_1"/>
<dbReference type="SUPFAM" id="SSF117281">
    <property type="entry name" value="Kelch motif"/>
    <property type="match status" value="1"/>
</dbReference>
<dbReference type="Pfam" id="PF24681">
    <property type="entry name" value="Kelch_KLHDC2_KLHL20_DRC7"/>
    <property type="match status" value="1"/>
</dbReference>
<evidence type="ECO:0000256" key="2">
    <source>
        <dbReference type="ARBA" id="ARBA00022729"/>
    </source>
</evidence>
<dbReference type="OrthoDB" id="432528at2759"/>
<dbReference type="GO" id="GO:0005615">
    <property type="term" value="C:extracellular space"/>
    <property type="evidence" value="ECO:0007669"/>
    <property type="project" value="TreeGrafter"/>
</dbReference>
<dbReference type="GO" id="GO:0016540">
    <property type="term" value="P:protein autoprocessing"/>
    <property type="evidence" value="ECO:0007669"/>
    <property type="project" value="InterPro"/>
</dbReference>
<dbReference type="Proteomes" id="UP000007014">
    <property type="component" value="Chromosome 16"/>
</dbReference>
<dbReference type="GO" id="GO:0005113">
    <property type="term" value="F:patched binding"/>
    <property type="evidence" value="ECO:0007669"/>
    <property type="project" value="TreeGrafter"/>
</dbReference>
<reference evidence="5 6" key="1">
    <citation type="journal article" date="2004" name="Nature">
        <title>Genome sequence of the ultrasmall unicellular red alga Cyanidioschyzon merolae 10D.</title>
        <authorList>
            <person name="Matsuzaki M."/>
            <person name="Misumi O."/>
            <person name="Shin-i T."/>
            <person name="Maruyama S."/>
            <person name="Takahara M."/>
            <person name="Miyagishima S."/>
            <person name="Mori T."/>
            <person name="Nishida K."/>
            <person name="Yagisawa F."/>
            <person name="Nishida K."/>
            <person name="Yoshida Y."/>
            <person name="Nishimura Y."/>
            <person name="Nakao S."/>
            <person name="Kobayashi T."/>
            <person name="Momoyama Y."/>
            <person name="Higashiyama T."/>
            <person name="Minoda A."/>
            <person name="Sano M."/>
            <person name="Nomoto H."/>
            <person name="Oishi K."/>
            <person name="Hayashi H."/>
            <person name="Ohta F."/>
            <person name="Nishizaka S."/>
            <person name="Haga S."/>
            <person name="Miura S."/>
            <person name="Morishita T."/>
            <person name="Kabeya Y."/>
            <person name="Terasawa K."/>
            <person name="Suzuki Y."/>
            <person name="Ishii Y."/>
            <person name="Asakawa S."/>
            <person name="Takano H."/>
            <person name="Ohta N."/>
            <person name="Kuroiwa H."/>
            <person name="Tanaka K."/>
            <person name="Shimizu N."/>
            <person name="Sugano S."/>
            <person name="Sato N."/>
            <person name="Nozaki H."/>
            <person name="Ogasawara N."/>
            <person name="Kohara Y."/>
            <person name="Kuroiwa T."/>
        </authorList>
    </citation>
    <scope>NUCLEOTIDE SEQUENCE [LARGE SCALE GENOMIC DNA]</scope>
    <source>
        <strain evidence="5 6">10D</strain>
    </source>
</reference>
<dbReference type="InterPro" id="IPR015915">
    <property type="entry name" value="Kelch-typ_b-propeller"/>
</dbReference>
<organism evidence="5 6">
    <name type="scientific">Cyanidioschyzon merolae (strain NIES-3377 / 10D)</name>
    <name type="common">Unicellular red alga</name>
    <dbReference type="NCBI Taxonomy" id="280699"/>
    <lineage>
        <taxon>Eukaryota</taxon>
        <taxon>Rhodophyta</taxon>
        <taxon>Bangiophyceae</taxon>
        <taxon>Cyanidiales</taxon>
        <taxon>Cyanidiaceae</taxon>
        <taxon>Cyanidioschyzon</taxon>
    </lineage>
</organism>
<evidence type="ECO:0000313" key="6">
    <source>
        <dbReference type="Proteomes" id="UP000007014"/>
    </source>
</evidence>
<name>M1VFE0_CYAM1</name>
<dbReference type="Gramene" id="CMP002CT">
    <property type="protein sequence ID" value="CMP002CT"/>
    <property type="gene ID" value="CMP002C"/>
</dbReference>
<keyword evidence="6" id="KW-1185">Reference proteome</keyword>
<protein>
    <submittedName>
        <fullName evidence="5">Similar to hedgehog protein</fullName>
    </submittedName>
</protein>
<dbReference type="GO" id="GO:0007224">
    <property type="term" value="P:smoothened signaling pathway"/>
    <property type="evidence" value="ECO:0007669"/>
    <property type="project" value="TreeGrafter"/>
</dbReference>
<dbReference type="PRINTS" id="PR00632">
    <property type="entry name" value="SONICHHOG"/>
</dbReference>
<dbReference type="InterPro" id="IPR003587">
    <property type="entry name" value="Hint_dom_N"/>
</dbReference>